<dbReference type="PROSITE" id="PS51257">
    <property type="entry name" value="PROKAR_LIPOPROTEIN"/>
    <property type="match status" value="1"/>
</dbReference>
<evidence type="ECO:0000313" key="1">
    <source>
        <dbReference type="EMBL" id="TPN81759.1"/>
    </source>
</evidence>
<proteinExistence type="predicted"/>
<dbReference type="GO" id="GO:0008237">
    <property type="term" value="F:metallopeptidase activity"/>
    <property type="evidence" value="ECO:0007669"/>
    <property type="project" value="InterPro"/>
</dbReference>
<sequence length="283" mass="30780">MTNFKTFAISAMACVFLFSCQDSEDVENEISQDVENEIINKFIKLGVNPAGITPYTKNLPDGTSEKGWLAHDIFLSEEDINNMSDLPLKSDDATIKLFRSFELVNVPNSGQRTITIRGVNLDNRLQIGLQRAVDNYNQLGLGFIMALSFGNTTANSEIVVFASNNPGNGAVAGFPRNGNPHNSIEIFRDVSANNTLGSIEHLMTHELGHCFGLRHSDLRTRSSCPPNLQGDEQASADGIALGAVFIPGTDPDGNSQTSVMRACFGNETGNFFNQDIVGLRAIY</sequence>
<keyword evidence="2" id="KW-1185">Reference proteome</keyword>
<dbReference type="InterPro" id="IPR024653">
    <property type="entry name" value="Peptidase_M10/M27/M57"/>
</dbReference>
<evidence type="ECO:0000313" key="2">
    <source>
        <dbReference type="Proteomes" id="UP000315540"/>
    </source>
</evidence>
<organism evidence="1 2">
    <name type="scientific">Aquimarina algicola</name>
    <dbReference type="NCBI Taxonomy" id="2589995"/>
    <lineage>
        <taxon>Bacteria</taxon>
        <taxon>Pseudomonadati</taxon>
        <taxon>Bacteroidota</taxon>
        <taxon>Flavobacteriia</taxon>
        <taxon>Flavobacteriales</taxon>
        <taxon>Flavobacteriaceae</taxon>
        <taxon>Aquimarina</taxon>
    </lineage>
</organism>
<dbReference type="AlphaFoldDB" id="A0A504J3U1"/>
<gene>
    <name evidence="1" type="ORF">FHK87_24490</name>
</gene>
<dbReference type="SUPFAM" id="SSF55486">
    <property type="entry name" value="Metalloproteases ('zincins'), catalytic domain"/>
    <property type="match status" value="1"/>
</dbReference>
<reference evidence="1 2" key="1">
    <citation type="submission" date="2019-06" db="EMBL/GenBank/DDBJ databases">
        <authorList>
            <person name="Meng X."/>
        </authorList>
    </citation>
    <scope>NUCLEOTIDE SEQUENCE [LARGE SCALE GENOMIC DNA]</scope>
    <source>
        <strain evidence="1 2">M625</strain>
    </source>
</reference>
<protein>
    <submittedName>
        <fullName evidence="1">Peptidase</fullName>
    </submittedName>
</protein>
<comment type="caution">
    <text evidence="1">The sequence shown here is derived from an EMBL/GenBank/DDBJ whole genome shotgun (WGS) entry which is preliminary data.</text>
</comment>
<accession>A0A504J3U1</accession>
<dbReference type="Pfam" id="PF12388">
    <property type="entry name" value="Peptidase_M57"/>
    <property type="match status" value="1"/>
</dbReference>
<dbReference type="OrthoDB" id="785995at2"/>
<dbReference type="EMBL" id="VFWZ01000010">
    <property type="protein sequence ID" value="TPN81759.1"/>
    <property type="molecule type" value="Genomic_DNA"/>
</dbReference>
<name>A0A504J3U1_9FLAO</name>
<dbReference type="Gene3D" id="3.40.390.10">
    <property type="entry name" value="Collagenase (Catalytic Domain)"/>
    <property type="match status" value="1"/>
</dbReference>
<dbReference type="RefSeq" id="WP_140597521.1">
    <property type="nucleotide sequence ID" value="NZ_VFWZ01000010.1"/>
</dbReference>
<dbReference type="Proteomes" id="UP000315540">
    <property type="component" value="Unassembled WGS sequence"/>
</dbReference>
<dbReference type="InterPro" id="IPR024079">
    <property type="entry name" value="MetalloPept_cat_dom_sf"/>
</dbReference>